<keyword evidence="2" id="KW-1185">Reference proteome</keyword>
<dbReference type="Proteomes" id="UP000077134">
    <property type="component" value="Unassembled WGS sequence"/>
</dbReference>
<evidence type="ECO:0000313" key="2">
    <source>
        <dbReference type="Proteomes" id="UP000077134"/>
    </source>
</evidence>
<gene>
    <name evidence="1" type="ORF">PNBC_03460</name>
</gene>
<accession>A0A167FEV1</accession>
<sequence>MDKDQYFKNLEEIISDPIFIGTSKGELEEEINNNMWRITLEQQLACEISIKDFIQFFSAVIQDRQVQVTNSSEKNGMIFYLWFDWMASQLRFNLISNVNEHLPFQCEIEILDSMEEIINEFLEWPFLNGLPIEGYSDGSEEKPYILKVFKTILNK</sequence>
<evidence type="ECO:0000313" key="1">
    <source>
        <dbReference type="EMBL" id="OAB76481.1"/>
    </source>
</evidence>
<dbReference type="OrthoDB" id="2622646at2"/>
<dbReference type="KEGG" id="pcx:LPB68_21280"/>
<comment type="caution">
    <text evidence="1">The sequence shown here is derived from an EMBL/GenBank/DDBJ whole genome shotgun (WGS) entry which is preliminary data.</text>
</comment>
<dbReference type="RefSeq" id="WP_068655224.1">
    <property type="nucleotide sequence ID" value="NZ_CP017770.1"/>
</dbReference>
<organism evidence="1 2">
    <name type="scientific">Paenibacillus crassostreae</name>
    <dbReference type="NCBI Taxonomy" id="1763538"/>
    <lineage>
        <taxon>Bacteria</taxon>
        <taxon>Bacillati</taxon>
        <taxon>Bacillota</taxon>
        <taxon>Bacilli</taxon>
        <taxon>Bacillales</taxon>
        <taxon>Paenibacillaceae</taxon>
        <taxon>Paenibacillus</taxon>
    </lineage>
</organism>
<dbReference type="AlphaFoldDB" id="A0A167FEV1"/>
<reference evidence="1 2" key="1">
    <citation type="submission" date="2016-02" db="EMBL/GenBank/DDBJ databases">
        <title>Paenibacillus sp. LPB0068, isolated from Crassostrea gigas.</title>
        <authorList>
            <person name="Shin S.-K."/>
            <person name="Yi H."/>
        </authorList>
    </citation>
    <scope>NUCLEOTIDE SEQUENCE [LARGE SCALE GENOMIC DNA]</scope>
    <source>
        <strain evidence="1 2">LPB0068</strain>
    </source>
</reference>
<proteinExistence type="predicted"/>
<protein>
    <submittedName>
        <fullName evidence="1">Uncharacterized protein</fullName>
    </submittedName>
</protein>
<dbReference type="EMBL" id="LSFN01000005">
    <property type="protein sequence ID" value="OAB76481.1"/>
    <property type="molecule type" value="Genomic_DNA"/>
</dbReference>
<name>A0A167FEV1_9BACL</name>